<gene>
    <name evidence="1" type="ORF">J8380_01505</name>
</gene>
<keyword evidence="2" id="KW-1185">Reference proteome</keyword>
<evidence type="ECO:0008006" key="3">
    <source>
        <dbReference type="Google" id="ProtNLM"/>
    </source>
</evidence>
<evidence type="ECO:0000313" key="2">
    <source>
        <dbReference type="Proteomes" id="UP000672027"/>
    </source>
</evidence>
<dbReference type="InterPro" id="IPR011050">
    <property type="entry name" value="Pectin_lyase_fold/virulence"/>
</dbReference>
<protein>
    <recommendedName>
        <fullName evidence="3">Right handed beta helix domain-containing protein</fullName>
    </recommendedName>
</protein>
<dbReference type="SUPFAM" id="SSF51126">
    <property type="entry name" value="Pectin lyase-like"/>
    <property type="match status" value="1"/>
</dbReference>
<dbReference type="EMBL" id="CP072800">
    <property type="protein sequence ID" value="QTR50288.1"/>
    <property type="molecule type" value="Genomic_DNA"/>
</dbReference>
<dbReference type="Proteomes" id="UP000672027">
    <property type="component" value="Chromosome"/>
</dbReference>
<name>A0ABX7X6E7_9GAMM</name>
<reference evidence="1 2" key="1">
    <citation type="submission" date="2021-04" db="EMBL/GenBank/DDBJ databases">
        <title>Genomics, taxonomy and metabolism of representatives of sulfur bacteria of the genus Thiothrix: Thiothrix fructosivorans QT, Thiothrix unzii A1T and three new species, Thiothrix subterranea sp. nov., Thiothrix litoralis sp. nov. and 'Candidatus Thiothrix anitrata' sp. nov.</title>
        <authorList>
            <person name="Ravin N.V."/>
            <person name="Smolyakov D."/>
            <person name="Rudenko T.S."/>
            <person name="Mardanov A.V."/>
            <person name="Beletsky A.V."/>
            <person name="Markov N.D."/>
            <person name="Fomenkov A.I."/>
            <person name="Roberts R.J."/>
            <person name="Karnachuk O.V."/>
            <person name="Novikov A."/>
            <person name="Grabovich M.Y."/>
        </authorList>
    </citation>
    <scope>NUCLEOTIDE SEQUENCE [LARGE SCALE GENOMIC DNA]</scope>
    <source>
        <strain evidence="1 2">A52</strain>
    </source>
</reference>
<proteinExistence type="predicted"/>
<organism evidence="1 2">
    <name type="scientific">Candidatus Thiothrix anitrata</name>
    <dbReference type="NCBI Taxonomy" id="2823902"/>
    <lineage>
        <taxon>Bacteria</taxon>
        <taxon>Pseudomonadati</taxon>
        <taxon>Pseudomonadota</taxon>
        <taxon>Gammaproteobacteria</taxon>
        <taxon>Thiotrichales</taxon>
        <taxon>Thiotrichaceae</taxon>
        <taxon>Thiothrix</taxon>
    </lineage>
</organism>
<sequence length="277" mass="30580">MNKLAVIQDSNITLDCAGHALNKGMEITSKQVNGQWIPPQNVTVKNCTSRATIRVYGMARNGEGGELTNSSKQLGHTQRAQAAAPKYIRFENIDAQINGPIGFYFSPGVTHSEIINSRITGNAVSTSIYLDAESAFNRIINNTIATTTDKREQIAIDGSAYNQIIGNQFTNLKNGGIYLYRNCGEGGNVRHQTPTHNVIAENTFQHDANQPNEPSIWLASRNGNRLYCYLDIGVPFGSSSSDLDYATDNIIEKNTFINKQQIRVDAQPNTIRDNRIQ</sequence>
<evidence type="ECO:0000313" key="1">
    <source>
        <dbReference type="EMBL" id="QTR50288.1"/>
    </source>
</evidence>
<accession>A0ABX7X6E7</accession>
<dbReference type="Gene3D" id="2.160.20.10">
    <property type="entry name" value="Single-stranded right-handed beta-helix, Pectin lyase-like"/>
    <property type="match status" value="1"/>
</dbReference>
<dbReference type="RefSeq" id="WP_210227573.1">
    <property type="nucleotide sequence ID" value="NZ_CP072800.1"/>
</dbReference>
<dbReference type="InterPro" id="IPR012334">
    <property type="entry name" value="Pectin_lyas_fold"/>
</dbReference>